<dbReference type="PIRSF" id="PIRSF038994">
    <property type="entry name" value="NagA"/>
    <property type="match status" value="1"/>
</dbReference>
<name>A0A1W1X3X5_9NEIS</name>
<keyword evidence="3 5" id="KW-0378">Hydrolase</keyword>
<evidence type="ECO:0000256" key="5">
    <source>
        <dbReference type="PIRNR" id="PIRNR038994"/>
    </source>
</evidence>
<dbReference type="InterPro" id="IPR032466">
    <property type="entry name" value="Metal_Hydrolase"/>
</dbReference>
<proteinExistence type="inferred from homology"/>
<keyword evidence="2 7" id="KW-0479">Metal-binding</keyword>
<evidence type="ECO:0000256" key="2">
    <source>
        <dbReference type="ARBA" id="ARBA00022723"/>
    </source>
</evidence>
<dbReference type="OrthoDB" id="9776488at2"/>
<dbReference type="PANTHER" id="PTHR11113:SF14">
    <property type="entry name" value="N-ACETYLGLUCOSAMINE-6-PHOSPHATE DEACETYLASE"/>
    <property type="match status" value="1"/>
</dbReference>
<reference evidence="9 10" key="1">
    <citation type="submission" date="2017-04" db="EMBL/GenBank/DDBJ databases">
        <authorList>
            <person name="Afonso C.L."/>
            <person name="Miller P.J."/>
            <person name="Scott M.A."/>
            <person name="Spackman E."/>
            <person name="Goraichik I."/>
            <person name="Dimitrov K.M."/>
            <person name="Suarez D.L."/>
            <person name="Swayne D.E."/>
        </authorList>
    </citation>
    <scope>NUCLEOTIDE SEQUENCE [LARGE SCALE GENOMIC DNA]</scope>
    <source>
        <strain evidence="9 10">DSM 23236</strain>
    </source>
</reference>
<evidence type="ECO:0000259" key="8">
    <source>
        <dbReference type="Pfam" id="PF01979"/>
    </source>
</evidence>
<dbReference type="GO" id="GO:0006046">
    <property type="term" value="P:N-acetylglucosamine catabolic process"/>
    <property type="evidence" value="ECO:0007669"/>
    <property type="project" value="TreeGrafter"/>
</dbReference>
<dbReference type="RefSeq" id="WP_084089033.1">
    <property type="nucleotide sequence ID" value="NZ_FWXD01000002.1"/>
</dbReference>
<evidence type="ECO:0000313" key="10">
    <source>
        <dbReference type="Proteomes" id="UP000192761"/>
    </source>
</evidence>
<dbReference type="AlphaFoldDB" id="A0A1W1X3X5"/>
<keyword evidence="10" id="KW-1185">Reference proteome</keyword>
<dbReference type="InterPro" id="IPR011059">
    <property type="entry name" value="Metal-dep_hydrolase_composite"/>
</dbReference>
<dbReference type="Gene3D" id="3.20.20.140">
    <property type="entry name" value="Metal-dependent hydrolases"/>
    <property type="match status" value="1"/>
</dbReference>
<evidence type="ECO:0000256" key="3">
    <source>
        <dbReference type="ARBA" id="ARBA00022801"/>
    </source>
</evidence>
<evidence type="ECO:0000256" key="4">
    <source>
        <dbReference type="ARBA" id="ARBA00023277"/>
    </source>
</evidence>
<dbReference type="NCBIfam" id="TIGR00221">
    <property type="entry name" value="nagA"/>
    <property type="match status" value="1"/>
</dbReference>
<feature type="active site" description="Proton donor/acceptor" evidence="6">
    <location>
        <position position="259"/>
    </location>
</feature>
<dbReference type="InterPro" id="IPR006680">
    <property type="entry name" value="Amidohydro-rel"/>
</dbReference>
<dbReference type="PANTHER" id="PTHR11113">
    <property type="entry name" value="N-ACETYLGLUCOSAMINE-6-PHOSPHATE DEACETYLASE"/>
    <property type="match status" value="1"/>
</dbReference>
<protein>
    <submittedName>
        <fullName evidence="9">N-acetylglucosamine-6-phosphate deacetylase</fullName>
    </submittedName>
</protein>
<dbReference type="Gene3D" id="2.30.40.10">
    <property type="entry name" value="Urease, subunit C, domain 1"/>
    <property type="match status" value="1"/>
</dbReference>
<dbReference type="SUPFAM" id="SSF51556">
    <property type="entry name" value="Metallo-dependent hydrolases"/>
    <property type="match status" value="1"/>
</dbReference>
<dbReference type="GO" id="GO:0008448">
    <property type="term" value="F:N-acetylglucosamine-6-phosphate deacetylase activity"/>
    <property type="evidence" value="ECO:0007669"/>
    <property type="project" value="InterPro"/>
</dbReference>
<dbReference type="STRING" id="1121001.SAMN02745857_00579"/>
<evidence type="ECO:0000256" key="1">
    <source>
        <dbReference type="ARBA" id="ARBA00010716"/>
    </source>
</evidence>
<evidence type="ECO:0000256" key="7">
    <source>
        <dbReference type="PIRSR" id="PIRSR038994-3"/>
    </source>
</evidence>
<organism evidence="9 10">
    <name type="scientific">Andreprevotia lacus DSM 23236</name>
    <dbReference type="NCBI Taxonomy" id="1121001"/>
    <lineage>
        <taxon>Bacteria</taxon>
        <taxon>Pseudomonadati</taxon>
        <taxon>Pseudomonadota</taxon>
        <taxon>Betaproteobacteria</taxon>
        <taxon>Neisseriales</taxon>
        <taxon>Chitinibacteraceae</taxon>
        <taxon>Andreprevotia</taxon>
    </lineage>
</organism>
<dbReference type="InterPro" id="IPR003764">
    <property type="entry name" value="GlcNAc_6-P_deAcase"/>
</dbReference>
<evidence type="ECO:0000313" key="9">
    <source>
        <dbReference type="EMBL" id="SMC18530.1"/>
    </source>
</evidence>
<accession>A0A1W1X3X5</accession>
<feature type="binding site" evidence="7">
    <location>
        <position position="183"/>
    </location>
    <ligand>
        <name>Zn(2+)</name>
        <dbReference type="ChEBI" id="CHEBI:29105"/>
    </ligand>
</feature>
<dbReference type="SUPFAM" id="SSF51338">
    <property type="entry name" value="Composite domain of metallo-dependent hydrolases"/>
    <property type="match status" value="1"/>
</dbReference>
<feature type="binding site" evidence="7">
    <location>
        <position position="204"/>
    </location>
    <ligand>
        <name>Zn(2+)</name>
        <dbReference type="ChEBI" id="CHEBI:29105"/>
    </ligand>
</feature>
<dbReference type="Pfam" id="PF01979">
    <property type="entry name" value="Amidohydro_1"/>
    <property type="match status" value="1"/>
</dbReference>
<sequence length="369" mass="38992">MLNGNILTPDGWRHGSLAFDAGRIAQLGGHAVDPADNGDEYILPGFIDLHVHGGLGLDTMDGADATVRIARMHAQHGTTAMLATTVCTTHDKLRALLAELAAPITLRPANAPRLLGVHLEGPYVNPGRLGGLPNEVRPAVLAELDEYMALVPVKVVTLSPEIAGHDAIIRTLAERGVRVQIGHTLGTYEEGMQALQHGVAGFTHLYNAMTPLNHRAPGMVGAALAHAQYSELIPDLIHVHPGAMKVALRSIPKLYCVTDATQTAGLPDGTYTGRGRSVTKCLGAVTLPDGTLAGSALTMDLVLRNLVSLGLSVEDASNRISRNPADYLGLADRGRLALGAWGDAVVLDRELRVKAVYVEGTALDLHQPT</sequence>
<feature type="domain" description="Amidohydrolase-related" evidence="8">
    <location>
        <begin position="41"/>
        <end position="361"/>
    </location>
</feature>
<evidence type="ECO:0000256" key="6">
    <source>
        <dbReference type="PIRSR" id="PIRSR038994-1"/>
    </source>
</evidence>
<dbReference type="CDD" id="cd00854">
    <property type="entry name" value="NagA"/>
    <property type="match status" value="1"/>
</dbReference>
<gene>
    <name evidence="9" type="ORF">SAMN02745857_00579</name>
</gene>
<dbReference type="Proteomes" id="UP000192761">
    <property type="component" value="Unassembled WGS sequence"/>
</dbReference>
<comment type="similarity">
    <text evidence="1 5">Belongs to the metallo-dependent hydrolases superfamily. NagA family.</text>
</comment>
<dbReference type="EMBL" id="FWXD01000002">
    <property type="protein sequence ID" value="SMC18530.1"/>
    <property type="molecule type" value="Genomic_DNA"/>
</dbReference>
<feature type="binding site" evidence="7">
    <location>
        <position position="120"/>
    </location>
    <ligand>
        <name>Zn(2+)</name>
        <dbReference type="ChEBI" id="CHEBI:29105"/>
    </ligand>
</feature>
<comment type="cofactor">
    <cofactor evidence="7">
        <name>a divalent metal cation</name>
        <dbReference type="ChEBI" id="CHEBI:60240"/>
    </cofactor>
    <text evidence="7">Binds 1 divalent metal cation per subunit.</text>
</comment>
<keyword evidence="4 5" id="KW-0119">Carbohydrate metabolism</keyword>
<dbReference type="GO" id="GO:0046872">
    <property type="term" value="F:metal ion binding"/>
    <property type="evidence" value="ECO:0007669"/>
    <property type="project" value="UniProtKB-KW"/>
</dbReference>